<evidence type="ECO:0000313" key="5">
    <source>
        <dbReference type="Ensembl" id="ENSSSUP00005001219.1"/>
    </source>
</evidence>
<evidence type="ECO:0000256" key="3">
    <source>
        <dbReference type="ARBA" id="ARBA00022692"/>
    </source>
</evidence>
<dbReference type="Gene3D" id="1.50.40.10">
    <property type="entry name" value="Mitochondrial carrier domain"/>
    <property type="match status" value="1"/>
</dbReference>
<dbReference type="Ensembl" id="ENSSSUT00005001443.1">
    <property type="protein sequence ID" value="ENSSSUP00005001219.1"/>
    <property type="gene ID" value="ENSSSUG00005000881.1"/>
</dbReference>
<evidence type="ECO:0000256" key="4">
    <source>
        <dbReference type="ARBA" id="ARBA00023136"/>
    </source>
</evidence>
<accession>A0A673SWM4</accession>
<dbReference type="AlphaFoldDB" id="A0A673SWM4"/>
<comment type="subcellular location">
    <subcellularLocation>
        <location evidence="1">Membrane</location>
        <topology evidence="1">Multi-pass membrane protein</topology>
    </subcellularLocation>
</comment>
<protein>
    <submittedName>
        <fullName evidence="5">Uncharacterized protein</fullName>
    </submittedName>
</protein>
<reference evidence="5" key="3">
    <citation type="submission" date="2025-09" db="UniProtKB">
        <authorList>
            <consortium name="Ensembl"/>
        </authorList>
    </citation>
    <scope>IDENTIFICATION</scope>
</reference>
<reference evidence="5" key="2">
    <citation type="submission" date="2025-08" db="UniProtKB">
        <authorList>
            <consortium name="Ensembl"/>
        </authorList>
    </citation>
    <scope>IDENTIFICATION</scope>
</reference>
<dbReference type="Pfam" id="PF00153">
    <property type="entry name" value="Mito_carr"/>
    <property type="match status" value="1"/>
</dbReference>
<reference evidence="5 6" key="1">
    <citation type="submission" date="2019-05" db="EMBL/GenBank/DDBJ databases">
        <title>A Chromosome-scale Meerkat (S. suricatta) Genome Assembly.</title>
        <authorList>
            <person name="Dudchenko O."/>
            <person name="Lieberman Aiden E."/>
            <person name="Tung J."/>
            <person name="Barreiro L.B."/>
            <person name="Clutton-Brock T.H."/>
        </authorList>
    </citation>
    <scope>NUCLEOTIDE SEQUENCE [LARGE SCALE GENOMIC DNA]</scope>
</reference>
<dbReference type="OMA" id="EFITFPL"/>
<organism evidence="5 6">
    <name type="scientific">Suricata suricatta</name>
    <name type="common">Meerkat</name>
    <dbReference type="NCBI Taxonomy" id="37032"/>
    <lineage>
        <taxon>Eukaryota</taxon>
        <taxon>Metazoa</taxon>
        <taxon>Chordata</taxon>
        <taxon>Craniata</taxon>
        <taxon>Vertebrata</taxon>
        <taxon>Euteleostomi</taxon>
        <taxon>Mammalia</taxon>
        <taxon>Eutheria</taxon>
        <taxon>Laurasiatheria</taxon>
        <taxon>Carnivora</taxon>
        <taxon>Feliformia</taxon>
        <taxon>Herpestidae</taxon>
        <taxon>Suricata</taxon>
    </lineage>
</organism>
<dbReference type="GO" id="GO:0016020">
    <property type="term" value="C:membrane"/>
    <property type="evidence" value="ECO:0007669"/>
    <property type="project" value="UniProtKB-SubCell"/>
</dbReference>
<dbReference type="Proteomes" id="UP000472268">
    <property type="component" value="Chromosome 1"/>
</dbReference>
<evidence type="ECO:0000256" key="1">
    <source>
        <dbReference type="ARBA" id="ARBA00004141"/>
    </source>
</evidence>
<evidence type="ECO:0000256" key="2">
    <source>
        <dbReference type="ARBA" id="ARBA00006375"/>
    </source>
</evidence>
<dbReference type="InterPro" id="IPR018108">
    <property type="entry name" value="MCP_transmembrane"/>
</dbReference>
<sequence>MVGLTASEVPPTMAVKIFSAGVAACVADVITFPLDTAKVRLQVASEMGRERTSVLWFL</sequence>
<keyword evidence="6" id="KW-1185">Reference proteome</keyword>
<evidence type="ECO:0000313" key="6">
    <source>
        <dbReference type="Proteomes" id="UP000472268"/>
    </source>
</evidence>
<dbReference type="SUPFAM" id="SSF103506">
    <property type="entry name" value="Mitochondrial carrier"/>
    <property type="match status" value="1"/>
</dbReference>
<keyword evidence="4" id="KW-0472">Membrane</keyword>
<proteinExistence type="inferred from homology"/>
<keyword evidence="3" id="KW-0812">Transmembrane</keyword>
<dbReference type="InterPro" id="IPR023395">
    <property type="entry name" value="MCP_dom_sf"/>
</dbReference>
<comment type="similarity">
    <text evidence="2">Belongs to the mitochondrial carrier (TC 2.A.29) family.</text>
</comment>
<name>A0A673SWM4_SURSU</name>